<keyword evidence="6" id="KW-0560">Oxidoreductase</keyword>
<evidence type="ECO:0000256" key="5">
    <source>
        <dbReference type="ARBA" id="ARBA00022833"/>
    </source>
</evidence>
<feature type="domain" description="Enoyl reductase (ER)" evidence="8">
    <location>
        <begin position="21"/>
        <end position="347"/>
    </location>
</feature>
<dbReference type="Gene3D" id="3.40.50.720">
    <property type="entry name" value="NAD(P)-binding Rossmann-like Domain"/>
    <property type="match status" value="1"/>
</dbReference>
<evidence type="ECO:0000256" key="6">
    <source>
        <dbReference type="ARBA" id="ARBA00023002"/>
    </source>
</evidence>
<accession>A0ABQ0PEZ2</accession>
<dbReference type="SUPFAM" id="SSF50129">
    <property type="entry name" value="GroES-like"/>
    <property type="match status" value="1"/>
</dbReference>
<dbReference type="EC" id="1.1.1.1" evidence="3"/>
<dbReference type="PANTHER" id="PTHR42940:SF8">
    <property type="entry name" value="VACUOLAR PROTEIN SORTING-ASSOCIATED PROTEIN 11"/>
    <property type="match status" value="1"/>
</dbReference>
<evidence type="ECO:0000256" key="2">
    <source>
        <dbReference type="ARBA" id="ARBA00008072"/>
    </source>
</evidence>
<dbReference type="SUPFAM" id="SSF51735">
    <property type="entry name" value="NAD(P)-binding Rossmann-fold domains"/>
    <property type="match status" value="1"/>
</dbReference>
<dbReference type="PANTHER" id="PTHR42940">
    <property type="entry name" value="ALCOHOL DEHYDROGENASE 1-RELATED"/>
    <property type="match status" value="1"/>
</dbReference>
<dbReference type="InterPro" id="IPR013149">
    <property type="entry name" value="ADH-like_C"/>
</dbReference>
<comment type="cofactor">
    <cofactor evidence="1 7">
        <name>Zn(2+)</name>
        <dbReference type="ChEBI" id="CHEBI:29105"/>
    </cofactor>
</comment>
<dbReference type="Proteomes" id="UP001061452">
    <property type="component" value="Unassembled WGS sequence"/>
</dbReference>
<keyword evidence="5 7" id="KW-0862">Zinc</keyword>
<dbReference type="InterPro" id="IPR020843">
    <property type="entry name" value="ER"/>
</dbReference>
<keyword evidence="4 7" id="KW-0479">Metal-binding</keyword>
<gene>
    <name evidence="9" type="ORF">AA0521_0544</name>
</gene>
<comment type="caution">
    <text evidence="9">The sequence shown here is derived from an EMBL/GenBank/DDBJ whole genome shotgun (WGS) entry which is preliminary data.</text>
</comment>
<comment type="similarity">
    <text evidence="2 7">Belongs to the zinc-containing alcohol dehydrogenase family.</text>
</comment>
<evidence type="ECO:0000313" key="9">
    <source>
        <dbReference type="EMBL" id="GBQ65780.1"/>
    </source>
</evidence>
<evidence type="ECO:0000256" key="7">
    <source>
        <dbReference type="RuleBase" id="RU361277"/>
    </source>
</evidence>
<dbReference type="Pfam" id="PF08240">
    <property type="entry name" value="ADH_N"/>
    <property type="match status" value="1"/>
</dbReference>
<evidence type="ECO:0000313" key="10">
    <source>
        <dbReference type="Proteomes" id="UP001061452"/>
    </source>
</evidence>
<protein>
    <recommendedName>
        <fullName evidence="3">alcohol dehydrogenase</fullName>
        <ecNumber evidence="3">1.1.1.1</ecNumber>
    </recommendedName>
</protein>
<evidence type="ECO:0000256" key="3">
    <source>
        <dbReference type="ARBA" id="ARBA00013190"/>
    </source>
</evidence>
<dbReference type="InterPro" id="IPR011032">
    <property type="entry name" value="GroES-like_sf"/>
</dbReference>
<dbReference type="Pfam" id="PF00107">
    <property type="entry name" value="ADH_zinc_N"/>
    <property type="match status" value="1"/>
</dbReference>
<evidence type="ECO:0000256" key="1">
    <source>
        <dbReference type="ARBA" id="ARBA00001947"/>
    </source>
</evidence>
<keyword evidence="10" id="KW-1185">Reference proteome</keyword>
<name>A0ABQ0PEZ2_9PROT</name>
<dbReference type="EMBL" id="BAQJ01000010">
    <property type="protein sequence ID" value="GBQ65780.1"/>
    <property type="molecule type" value="Genomic_DNA"/>
</dbReference>
<evidence type="ECO:0000259" key="8">
    <source>
        <dbReference type="SMART" id="SM00829"/>
    </source>
</evidence>
<proteinExistence type="inferred from homology"/>
<reference evidence="9" key="1">
    <citation type="submission" date="2013-04" db="EMBL/GenBank/DDBJ databases">
        <title>The genome sequencing project of 58 acetic acid bacteria.</title>
        <authorList>
            <person name="Okamoto-Kainuma A."/>
            <person name="Ishikawa M."/>
            <person name="Umino S."/>
            <person name="Koizumi Y."/>
            <person name="Shiwa Y."/>
            <person name="Yoshikawa H."/>
            <person name="Matsutani M."/>
            <person name="Matsushita K."/>
        </authorList>
    </citation>
    <scope>NUCLEOTIDE SEQUENCE</scope>
    <source>
        <strain evidence="9">NRIC 0521</strain>
    </source>
</reference>
<dbReference type="InterPro" id="IPR036291">
    <property type="entry name" value="NAD(P)-bd_dom_sf"/>
</dbReference>
<dbReference type="SMART" id="SM00829">
    <property type="entry name" value="PKS_ER"/>
    <property type="match status" value="1"/>
</dbReference>
<dbReference type="InterPro" id="IPR013154">
    <property type="entry name" value="ADH-like_N"/>
</dbReference>
<dbReference type="Gene3D" id="3.90.180.10">
    <property type="entry name" value="Medium-chain alcohol dehydrogenases, catalytic domain"/>
    <property type="match status" value="1"/>
</dbReference>
<dbReference type="InterPro" id="IPR002328">
    <property type="entry name" value="ADH_Zn_CS"/>
</dbReference>
<evidence type="ECO:0000256" key="4">
    <source>
        <dbReference type="ARBA" id="ARBA00022723"/>
    </source>
</evidence>
<organism evidence="9 10">
    <name type="scientific">Komagataeibacter intermedius NRIC 0521</name>
    <dbReference type="NCBI Taxonomy" id="1307934"/>
    <lineage>
        <taxon>Bacteria</taxon>
        <taxon>Pseudomonadati</taxon>
        <taxon>Pseudomonadota</taxon>
        <taxon>Alphaproteobacteria</taxon>
        <taxon>Acetobacterales</taxon>
        <taxon>Acetobacteraceae</taxon>
        <taxon>Komagataeibacter</taxon>
    </lineage>
</organism>
<sequence length="349" mass="37533">MGELPMSETDTMRVVRFMEPRRPFALRAVSVPSPGPDQVRVRIAACGVCRTDLHLRDGLLDLGKRDFTVGHEISGTIEACGDNVPAQWQGKRVVIYYYIGCGLCRYCRNGEEYLCPAPKAQPGFSSDGGYAENIVVPLRNCVPLPDNVDMAEAAPMGCAGSTAVHAGKMAEIRPGEWVVINGAGGVGMAVVQYARYAGGRVIAVGMGAERMALARQLGAEYTIDAAEVPDVAARVAEITGEGADVVFELVGTSATMKASITMLRRRGRMVMIGYTAEDFHVHPVELIVREITVRGSVGSSLEDLYEAIDLLARGVIQSPVARRHSLEEFETALSEVQDGELPGRVVLLP</sequence>
<dbReference type="PROSITE" id="PS00059">
    <property type="entry name" value="ADH_ZINC"/>
    <property type="match status" value="1"/>
</dbReference>